<organism evidence="2 3">
    <name type="scientific">Stichopus japonicus</name>
    <name type="common">Sea cucumber</name>
    <dbReference type="NCBI Taxonomy" id="307972"/>
    <lineage>
        <taxon>Eukaryota</taxon>
        <taxon>Metazoa</taxon>
        <taxon>Echinodermata</taxon>
        <taxon>Eleutherozoa</taxon>
        <taxon>Echinozoa</taxon>
        <taxon>Holothuroidea</taxon>
        <taxon>Aspidochirotacea</taxon>
        <taxon>Aspidochirotida</taxon>
        <taxon>Stichopodidae</taxon>
        <taxon>Apostichopus</taxon>
    </lineage>
</organism>
<reference evidence="2 3" key="1">
    <citation type="journal article" date="2017" name="PLoS Biol.">
        <title>The sea cucumber genome provides insights into morphological evolution and visceral regeneration.</title>
        <authorList>
            <person name="Zhang X."/>
            <person name="Sun L."/>
            <person name="Yuan J."/>
            <person name="Sun Y."/>
            <person name="Gao Y."/>
            <person name="Zhang L."/>
            <person name="Li S."/>
            <person name="Dai H."/>
            <person name="Hamel J.F."/>
            <person name="Liu C."/>
            <person name="Yu Y."/>
            <person name="Liu S."/>
            <person name="Lin W."/>
            <person name="Guo K."/>
            <person name="Jin S."/>
            <person name="Xu P."/>
            <person name="Storey K.B."/>
            <person name="Huan P."/>
            <person name="Zhang T."/>
            <person name="Zhou Y."/>
            <person name="Zhang J."/>
            <person name="Lin C."/>
            <person name="Li X."/>
            <person name="Xing L."/>
            <person name="Huo D."/>
            <person name="Sun M."/>
            <person name="Wang L."/>
            <person name="Mercier A."/>
            <person name="Li F."/>
            <person name="Yang H."/>
            <person name="Xiang J."/>
        </authorList>
    </citation>
    <scope>NUCLEOTIDE SEQUENCE [LARGE SCALE GENOMIC DNA]</scope>
    <source>
        <strain evidence="2">Shaxun</strain>
        <tissue evidence="2">Muscle</tissue>
    </source>
</reference>
<protein>
    <recommendedName>
        <fullName evidence="4">Transmembrane protein</fullName>
    </recommendedName>
</protein>
<keyword evidence="3" id="KW-1185">Reference proteome</keyword>
<feature type="transmembrane region" description="Helical" evidence="1">
    <location>
        <begin position="325"/>
        <end position="345"/>
    </location>
</feature>
<feature type="transmembrane region" description="Helical" evidence="1">
    <location>
        <begin position="224"/>
        <end position="243"/>
    </location>
</feature>
<keyword evidence="1" id="KW-0472">Membrane</keyword>
<evidence type="ECO:0000313" key="3">
    <source>
        <dbReference type="Proteomes" id="UP000230750"/>
    </source>
</evidence>
<comment type="caution">
    <text evidence="2">The sequence shown here is derived from an EMBL/GenBank/DDBJ whole genome shotgun (WGS) entry which is preliminary data.</text>
</comment>
<feature type="transmembrane region" description="Helical" evidence="1">
    <location>
        <begin position="163"/>
        <end position="181"/>
    </location>
</feature>
<feature type="transmembrane region" description="Helical" evidence="1">
    <location>
        <begin position="365"/>
        <end position="388"/>
    </location>
</feature>
<feature type="transmembrane region" description="Helical" evidence="1">
    <location>
        <begin position="127"/>
        <end position="151"/>
    </location>
</feature>
<keyword evidence="1" id="KW-1133">Transmembrane helix</keyword>
<dbReference type="AlphaFoldDB" id="A0A2G8K340"/>
<feature type="transmembrane region" description="Helical" evidence="1">
    <location>
        <begin position="263"/>
        <end position="283"/>
    </location>
</feature>
<dbReference type="EMBL" id="MRZV01000936">
    <property type="protein sequence ID" value="PIK42427.1"/>
    <property type="molecule type" value="Genomic_DNA"/>
</dbReference>
<evidence type="ECO:0000256" key="1">
    <source>
        <dbReference type="SAM" id="Phobius"/>
    </source>
</evidence>
<keyword evidence="1" id="KW-0812">Transmembrane</keyword>
<dbReference type="Proteomes" id="UP000230750">
    <property type="component" value="Unassembled WGS sequence"/>
</dbReference>
<gene>
    <name evidence="2" type="ORF">BSL78_20723</name>
</gene>
<evidence type="ECO:0000313" key="2">
    <source>
        <dbReference type="EMBL" id="PIK42427.1"/>
    </source>
</evidence>
<name>A0A2G8K340_STIJA</name>
<sequence>MSETEEEPRKSKQPIPTIIWLMLKITCVFYQRRLVVAKRCFKCQLPSCEELAVLTRGMGEAKSFIPVRWDPSGQDYDFPDALAKTSQTRLSSKCKVCQSFWWDHDGDVCTYIDQDIGVRSWNHRGSCLMSVCFLVGTTAVNIYEFLIFAHYHIGKRYFFINDLSFIIFMMELSVYPLMSLYSKLKSATQGMVPEASWSTTLNGRYMIKRLQFIDFHQKGYPGRLLLFLCFAWPLAVFLHRIVIYSSFVCPQHRGFQFYKLRSLTITMILMTVWTNILYLLFLCRVSFVRQFQLVQVFLENHQDDLDNCRQVVCNVAYDFRCYAKFVYIFMILTLPFCTWGITAVLCMQYKHGQAIPCASILWMLWSQLLMFLVVSLSAVGGLDVSYMWQYFRLQIFTRAYSNSDSRFWRKIRRHLDDMCIETRAIAYSRTGRSYVFNNDDGGKRHDRI</sequence>
<proteinExistence type="predicted"/>
<evidence type="ECO:0008006" key="4">
    <source>
        <dbReference type="Google" id="ProtNLM"/>
    </source>
</evidence>
<accession>A0A2G8K340</accession>
<dbReference type="OrthoDB" id="10042460at2759"/>